<gene>
    <name evidence="4" type="ORF">AYR66_02590</name>
</gene>
<dbReference type="SUPFAM" id="SSF56024">
    <property type="entry name" value="Phospholipase D/nuclease"/>
    <property type="match status" value="1"/>
</dbReference>
<dbReference type="Pfam" id="PF04851">
    <property type="entry name" value="ResIII"/>
    <property type="match status" value="1"/>
</dbReference>
<dbReference type="InterPro" id="IPR027417">
    <property type="entry name" value="P-loop_NTPase"/>
</dbReference>
<keyword evidence="5" id="KW-1185">Reference proteome</keyword>
<dbReference type="PANTHER" id="PTHR47396:SF1">
    <property type="entry name" value="ATP-DEPENDENT HELICASE IRC3-RELATED"/>
    <property type="match status" value="1"/>
</dbReference>
<dbReference type="GO" id="GO:0003677">
    <property type="term" value="F:DNA binding"/>
    <property type="evidence" value="ECO:0007669"/>
    <property type="project" value="InterPro"/>
</dbReference>
<dbReference type="SUPFAM" id="SSF52540">
    <property type="entry name" value="P-loop containing nucleoside triphosphate hydrolases"/>
    <property type="match status" value="1"/>
</dbReference>
<sequence>MSKSQRTLADGLYDRLVYDDELPTIQELIASGRASTSEPTGIARRELIINEISARLPELLDEVISPIEGKAAQARAELQFVADLLRKAREDARSTTHIRPVAEPSRLLRAIHAPNNPPPYPETGLRRPWLFTSARTDPSLLSELRAELSAVDRVDILVSFITWSGVRKLLDVLKQVTALDANGKPKTAFRILTTTYIGATEVRAVEALARLPGVELRISLDGRRTRLHAKAWLFHRNTGFGTAFVGSANLSESALVGGIEWTIKIAQAGDPTLYAAASAHFETLWNDVEFQSYDPDDETQRATLESALKNQKGIGKTAEANQEVIAIHTWFELRPKAYQSEMLNALAAERRHGRTRNLVVAATGTGKTVVAAFDYARLTKEEGSPPRLLFIAHRIQILKQALATFRQVLRDPAFGDLMDGENEPRAYEHLFATINTVHARSLVERVGVNFWRVVIVDEAHHLPAQSFDKFIQQVKPHFLIGLTATPERADGQSLSKYFDARPDGTPAVSLRLWDALDQQLLAPFEYYATADDTDLTSVDWNRGEEGKQLDVILSGNDFRKRIVVEAIDRYVSDLGALKAIAFCVSVQHAATMADWFNKSGLPAVSLTGASNALERESAIKALRTGKIKIICSCDLFNEGVDVPELNTLLFLRPTQSPVVFQQQLGRGLRLSEGKDSCLVLDFVGQYSQEFRFDILLRTITGQTREQLRQSVENGFSLLPAGCHIQFDKVARERVLSSLKSSLNLNVVRLRREISAWAALKGGASIQLSDFLRDTGLELEDVYRGSRCWSGYKRDVGLPTPPLGPREDELQKRIQSVLHVNDSALLKTWTTVLSTGSVDSQSEYRIQMLAYQLLNNHNELIGPQEFVHMMSRHPALQDELLELFTILEEQTSVPYQPLPDAAPHWPLSLHARYERREILAAVGHTTSRARPLFFEGCLPLQDVKTELLFVTLDKSEGFSERVQYHDYAISPLLFHWQTQNRAGVDNVTGRRYIESNSNGWKFQLFVRENPECAYVALGPVVLENYEGDRPISITWRLKCEMPAELFRKLTVIRG</sequence>
<organism evidence="4 5">
    <name type="scientific">Noviherbaspirillum denitrificans</name>
    <dbReference type="NCBI Taxonomy" id="1968433"/>
    <lineage>
        <taxon>Bacteria</taxon>
        <taxon>Pseudomonadati</taxon>
        <taxon>Pseudomonadota</taxon>
        <taxon>Betaproteobacteria</taxon>
        <taxon>Burkholderiales</taxon>
        <taxon>Oxalobacteraceae</taxon>
        <taxon>Noviherbaspirillum</taxon>
    </lineage>
</organism>
<dbReference type="GO" id="GO:0004386">
    <property type="term" value="F:helicase activity"/>
    <property type="evidence" value="ECO:0007669"/>
    <property type="project" value="UniProtKB-KW"/>
</dbReference>
<dbReference type="CDD" id="cd18799">
    <property type="entry name" value="SF2_C_EcoAI-like"/>
    <property type="match status" value="1"/>
</dbReference>
<dbReference type="Pfam" id="PF00271">
    <property type="entry name" value="Helicase_C"/>
    <property type="match status" value="1"/>
</dbReference>
<dbReference type="AlphaFoldDB" id="A0A254TAQ3"/>
<dbReference type="CDD" id="cd18032">
    <property type="entry name" value="DEXHc_RE_I_III_res"/>
    <property type="match status" value="1"/>
</dbReference>
<evidence type="ECO:0000313" key="5">
    <source>
        <dbReference type="Proteomes" id="UP000197535"/>
    </source>
</evidence>
<dbReference type="Gene3D" id="3.30.870.10">
    <property type="entry name" value="Endonuclease Chain A"/>
    <property type="match status" value="1"/>
</dbReference>
<keyword evidence="4" id="KW-0547">Nucleotide-binding</keyword>
<evidence type="ECO:0000259" key="3">
    <source>
        <dbReference type="PROSITE" id="PS51194"/>
    </source>
</evidence>
<dbReference type="RefSeq" id="WP_088710505.1">
    <property type="nucleotide sequence ID" value="NZ_LSTO01000009.1"/>
</dbReference>
<dbReference type="InterPro" id="IPR001736">
    <property type="entry name" value="PLipase_D/transphosphatidylase"/>
</dbReference>
<protein>
    <submittedName>
        <fullName evidence="4">ATP-dependent helicase</fullName>
    </submittedName>
</protein>
<dbReference type="InterPro" id="IPR014001">
    <property type="entry name" value="Helicase_ATP-bd"/>
</dbReference>
<dbReference type="PROSITE" id="PS51192">
    <property type="entry name" value="HELICASE_ATP_BIND_1"/>
    <property type="match status" value="1"/>
</dbReference>
<evidence type="ECO:0000313" key="4">
    <source>
        <dbReference type="EMBL" id="OWW18352.1"/>
    </source>
</evidence>
<evidence type="ECO:0000259" key="1">
    <source>
        <dbReference type="PROSITE" id="PS50035"/>
    </source>
</evidence>
<proteinExistence type="predicted"/>
<dbReference type="GO" id="GO:0016787">
    <property type="term" value="F:hydrolase activity"/>
    <property type="evidence" value="ECO:0007669"/>
    <property type="project" value="InterPro"/>
</dbReference>
<reference evidence="4 5" key="1">
    <citation type="submission" date="2016-02" db="EMBL/GenBank/DDBJ databases">
        <authorList>
            <person name="Wen L."/>
            <person name="He K."/>
            <person name="Yang H."/>
        </authorList>
    </citation>
    <scope>NUCLEOTIDE SEQUENCE [LARGE SCALE GENOMIC DNA]</scope>
    <source>
        <strain evidence="4 5">TSA40</strain>
    </source>
</reference>
<dbReference type="GO" id="GO:0006793">
    <property type="term" value="P:phosphorus metabolic process"/>
    <property type="evidence" value="ECO:0007669"/>
    <property type="project" value="UniProtKB-ARBA"/>
</dbReference>
<dbReference type="PROSITE" id="PS51194">
    <property type="entry name" value="HELICASE_CTER"/>
    <property type="match status" value="1"/>
</dbReference>
<dbReference type="InterPro" id="IPR006935">
    <property type="entry name" value="Helicase/UvrB_N"/>
</dbReference>
<feature type="domain" description="PLD phosphodiesterase" evidence="1">
    <location>
        <begin position="223"/>
        <end position="254"/>
    </location>
</feature>
<dbReference type="OrthoDB" id="9804086at2"/>
<accession>A0A254TAQ3</accession>
<evidence type="ECO:0000259" key="2">
    <source>
        <dbReference type="PROSITE" id="PS51192"/>
    </source>
</evidence>
<feature type="domain" description="Helicase C-terminal" evidence="3">
    <location>
        <begin position="566"/>
        <end position="712"/>
    </location>
</feature>
<comment type="caution">
    <text evidence="4">The sequence shown here is derived from an EMBL/GenBank/DDBJ whole genome shotgun (WGS) entry which is preliminary data.</text>
</comment>
<name>A0A254TAQ3_9BURK</name>
<dbReference type="Pfam" id="PF11907">
    <property type="entry name" value="DUF3427"/>
    <property type="match status" value="1"/>
</dbReference>
<dbReference type="PROSITE" id="PS50035">
    <property type="entry name" value="PLD"/>
    <property type="match status" value="1"/>
</dbReference>
<dbReference type="InterPro" id="IPR021835">
    <property type="entry name" value="DUF3427"/>
</dbReference>
<dbReference type="InterPro" id="IPR050742">
    <property type="entry name" value="Helicase_Restrict-Modif_Enz"/>
</dbReference>
<keyword evidence="4" id="KW-0378">Hydrolase</keyword>
<feature type="domain" description="Helicase ATP-binding" evidence="2">
    <location>
        <begin position="348"/>
        <end position="504"/>
    </location>
</feature>
<dbReference type="GO" id="GO:0005829">
    <property type="term" value="C:cytosol"/>
    <property type="evidence" value="ECO:0007669"/>
    <property type="project" value="TreeGrafter"/>
</dbReference>
<keyword evidence="4" id="KW-0067">ATP-binding</keyword>
<dbReference type="GO" id="GO:0005524">
    <property type="term" value="F:ATP binding"/>
    <property type="evidence" value="ECO:0007669"/>
    <property type="project" value="InterPro"/>
</dbReference>
<dbReference type="Gene3D" id="3.40.50.300">
    <property type="entry name" value="P-loop containing nucleotide triphosphate hydrolases"/>
    <property type="match status" value="2"/>
</dbReference>
<dbReference type="EMBL" id="LSTO01000009">
    <property type="protein sequence ID" value="OWW18352.1"/>
    <property type="molecule type" value="Genomic_DNA"/>
</dbReference>
<dbReference type="InterPro" id="IPR001650">
    <property type="entry name" value="Helicase_C-like"/>
</dbReference>
<dbReference type="SMART" id="SM00487">
    <property type="entry name" value="DEXDc"/>
    <property type="match status" value="1"/>
</dbReference>
<dbReference type="Proteomes" id="UP000197535">
    <property type="component" value="Unassembled WGS sequence"/>
</dbReference>
<dbReference type="SMART" id="SM00490">
    <property type="entry name" value="HELICc"/>
    <property type="match status" value="1"/>
</dbReference>
<keyword evidence="4" id="KW-0347">Helicase</keyword>
<dbReference type="PANTHER" id="PTHR47396">
    <property type="entry name" value="TYPE I RESTRICTION ENZYME ECOKI R PROTEIN"/>
    <property type="match status" value="1"/>
</dbReference>